<dbReference type="InterPro" id="IPR029062">
    <property type="entry name" value="Class_I_gatase-like"/>
</dbReference>
<proteinExistence type="predicted"/>
<dbReference type="SUPFAM" id="SSF52317">
    <property type="entry name" value="Class I glutamine amidotransferase-like"/>
    <property type="match status" value="1"/>
</dbReference>
<accession>A0YEE2</accession>
<dbReference type="PANTHER" id="PTHR43130:SF15">
    <property type="entry name" value="THIJ_PFPI FAMILY PROTEIN (AFU_ORTHOLOGUE AFUA_5G14240)"/>
    <property type="match status" value="1"/>
</dbReference>
<dbReference type="InterPro" id="IPR052158">
    <property type="entry name" value="INH-QAR"/>
</dbReference>
<dbReference type="InterPro" id="IPR002818">
    <property type="entry name" value="DJ-1/PfpI"/>
</dbReference>
<sequence length="214" mass="22388">MSKLILGAILYEGFELLDMFGPLEMFTALPADLLEVVMIAEKEGTVKAGSMSGAPMPSVLADYSFDTAPALDLILVPGGMGTIAELGNEAMLDFLAERAKTAAITSSVCTGSALLAKAGILDGKKATSNKQVFNLAVGSSDNVDWIESARWVDDGNVVTSSGVSAGIDMSLAIIARLFDVETAEAIANAAEYTWHREASVDPFAHSLNQVALPT</sequence>
<gene>
    <name evidence="2" type="ORF">GP2143_02604</name>
</gene>
<dbReference type="Pfam" id="PF01965">
    <property type="entry name" value="DJ-1_PfpI"/>
    <property type="match status" value="1"/>
</dbReference>
<dbReference type="EMBL" id="AAVT01000006">
    <property type="protein sequence ID" value="EAW30778.1"/>
    <property type="molecule type" value="Genomic_DNA"/>
</dbReference>
<reference evidence="2 3" key="1">
    <citation type="journal article" date="2010" name="J. Bacteriol.">
        <title>Genome sequence of the oligotrophic marine Gammaproteobacterium HTCC2143, isolated from the Oregon Coast.</title>
        <authorList>
            <person name="Oh H.M."/>
            <person name="Kang I."/>
            <person name="Ferriera S."/>
            <person name="Giovannoni S.J."/>
            <person name="Cho J.C."/>
        </authorList>
    </citation>
    <scope>NUCLEOTIDE SEQUENCE [LARGE SCALE GENOMIC DNA]</scope>
    <source>
        <strain evidence="2 3">HTCC2143</strain>
    </source>
</reference>
<protein>
    <submittedName>
        <fullName evidence="2">Putative secreted protein</fullName>
    </submittedName>
</protein>
<evidence type="ECO:0000259" key="1">
    <source>
        <dbReference type="Pfam" id="PF01965"/>
    </source>
</evidence>
<dbReference type="STRING" id="247633.GP2143_02604"/>
<dbReference type="PANTHER" id="PTHR43130">
    <property type="entry name" value="ARAC-FAMILY TRANSCRIPTIONAL REGULATOR"/>
    <property type="match status" value="1"/>
</dbReference>
<dbReference type="Proteomes" id="UP000004931">
    <property type="component" value="Unassembled WGS sequence"/>
</dbReference>
<name>A0YEE2_9GAMM</name>
<evidence type="ECO:0000313" key="3">
    <source>
        <dbReference type="Proteomes" id="UP000004931"/>
    </source>
</evidence>
<dbReference type="AlphaFoldDB" id="A0YEE2"/>
<dbReference type="eggNOG" id="COG0693">
    <property type="taxonomic scope" value="Bacteria"/>
</dbReference>
<dbReference type="OrthoDB" id="9803764at2"/>
<feature type="domain" description="DJ-1/PfpI" evidence="1">
    <location>
        <begin position="9"/>
        <end position="175"/>
    </location>
</feature>
<evidence type="ECO:0000313" key="2">
    <source>
        <dbReference type="EMBL" id="EAW30778.1"/>
    </source>
</evidence>
<organism evidence="2 3">
    <name type="scientific">marine gamma proteobacterium HTCC2143</name>
    <dbReference type="NCBI Taxonomy" id="247633"/>
    <lineage>
        <taxon>Bacteria</taxon>
        <taxon>Pseudomonadati</taxon>
        <taxon>Pseudomonadota</taxon>
        <taxon>Gammaproteobacteria</taxon>
        <taxon>Cellvibrionales</taxon>
        <taxon>Spongiibacteraceae</taxon>
        <taxon>BD1-7 clade</taxon>
    </lineage>
</organism>
<keyword evidence="3" id="KW-1185">Reference proteome</keyword>
<comment type="caution">
    <text evidence="2">The sequence shown here is derived from an EMBL/GenBank/DDBJ whole genome shotgun (WGS) entry which is preliminary data.</text>
</comment>
<dbReference type="CDD" id="cd03139">
    <property type="entry name" value="GATase1_PfpI_2"/>
    <property type="match status" value="1"/>
</dbReference>
<dbReference type="Gene3D" id="3.40.50.880">
    <property type="match status" value="1"/>
</dbReference>